<accession>A0A412JBH0</accession>
<proteinExistence type="predicted"/>
<dbReference type="Proteomes" id="UP000471447">
    <property type="component" value="Unassembled WGS sequence"/>
</dbReference>
<protein>
    <submittedName>
        <fullName evidence="1">Uncharacterized protein</fullName>
    </submittedName>
</protein>
<name>A0A412JBH0_9BACE</name>
<organism evidence="1 2">
    <name type="scientific">Bacteroides xylanisolvens</name>
    <dbReference type="NCBI Taxonomy" id="371601"/>
    <lineage>
        <taxon>Bacteria</taxon>
        <taxon>Pseudomonadati</taxon>
        <taxon>Bacteroidota</taxon>
        <taxon>Bacteroidia</taxon>
        <taxon>Bacteroidales</taxon>
        <taxon>Bacteroidaceae</taxon>
        <taxon>Bacteroides</taxon>
    </lineage>
</organism>
<evidence type="ECO:0000313" key="2">
    <source>
        <dbReference type="Proteomes" id="UP000471447"/>
    </source>
</evidence>
<dbReference type="AlphaFoldDB" id="A0A412JBH0"/>
<dbReference type="EMBL" id="WDCG01000064">
    <property type="protein sequence ID" value="KAB6416049.1"/>
    <property type="molecule type" value="Genomic_DNA"/>
</dbReference>
<evidence type="ECO:0000313" key="1">
    <source>
        <dbReference type="EMBL" id="KAB6416049.1"/>
    </source>
</evidence>
<sequence length="63" mass="7294">MEKPFGFSDAVASGSIKRIGSFFFVYSFSSPQRTRRTRLSLKPWGIALKFLFLHHENILFPND</sequence>
<comment type="caution">
    <text evidence="1">The sequence shown here is derived from an EMBL/GenBank/DDBJ whole genome shotgun (WGS) entry which is preliminary data.</text>
</comment>
<reference evidence="1 2" key="1">
    <citation type="journal article" date="2019" name="Nat. Med.">
        <title>A library of human gut bacterial isolates paired with longitudinal multiomics data enables mechanistic microbiome research.</title>
        <authorList>
            <person name="Poyet M."/>
            <person name="Groussin M."/>
            <person name="Gibbons S.M."/>
            <person name="Avila-Pacheco J."/>
            <person name="Jiang X."/>
            <person name="Kearney S.M."/>
            <person name="Perrotta A.R."/>
            <person name="Berdy B."/>
            <person name="Zhao S."/>
            <person name="Lieberman T.D."/>
            <person name="Swanson P.K."/>
            <person name="Smith M."/>
            <person name="Roesemann S."/>
            <person name="Alexander J.E."/>
            <person name="Rich S.A."/>
            <person name="Livny J."/>
            <person name="Vlamakis H."/>
            <person name="Clish C."/>
            <person name="Bullock K."/>
            <person name="Deik A."/>
            <person name="Scott J."/>
            <person name="Pierce K.A."/>
            <person name="Xavier R.J."/>
            <person name="Alm E.J."/>
        </authorList>
    </citation>
    <scope>NUCLEOTIDE SEQUENCE [LARGE SCALE GENOMIC DNA]</scope>
    <source>
        <strain evidence="1 2">BIOML-A7</strain>
    </source>
</reference>
<gene>
    <name evidence="1" type="ORF">GAZ26_26760</name>
</gene>